<sequence>MATPGPEPRRRTVGVVLAGGVGQRMGHDTPKQLLRIAGRTIIEHTLAVFEAAPEIDEIVVLMTPGFTAEVEDIVARRGFRKVAAVVEGGATRTESTWRALRALGTEECDVLLHDAVRPLVEPHVIAGCAEALRTRPAVVAAIPSSDTIMVAGPGEVVEEIPDRARLRRVQTPQGFRLSLVRDAYERALADPDFPSRPATDDCGVVLRYRPDVPIFIVPGSERNMKVTHPVDVTIAESLLRLVPAALPLPGPGALDGRTVVVFGDAGVAAVAGGCGADVHAFSRADVRVEDAAAVAEALARAAKDAGRVDHVVCGAPESPAEAVAVSHVGALNVAGAAEGYLRESRGHLLLRAPALPAGEPALEASVTGAVTALTEALARAWAPDGVRVNCLRPVRDLAAPRDAARAAAGVLLSDLTGQVIGVSADL</sequence>
<dbReference type="InterPro" id="IPR036291">
    <property type="entry name" value="NAD(P)-bd_dom_sf"/>
</dbReference>
<dbReference type="FunFam" id="3.90.550.10:FF:000003">
    <property type="entry name" value="2-C-methyl-D-erythritol 4-phosphate cytidylyltransferase"/>
    <property type="match status" value="1"/>
</dbReference>
<dbReference type="CDD" id="cd02516">
    <property type="entry name" value="CDP-ME_synthetase"/>
    <property type="match status" value="1"/>
</dbReference>
<dbReference type="PANTHER" id="PTHR32125">
    <property type="entry name" value="2-C-METHYL-D-ERYTHRITOL 4-PHOSPHATE CYTIDYLYLTRANSFERASE, CHLOROPLASTIC"/>
    <property type="match status" value="1"/>
</dbReference>
<dbReference type="Pfam" id="PF01128">
    <property type="entry name" value="IspD"/>
    <property type="match status" value="1"/>
</dbReference>
<keyword evidence="3" id="KW-0414">Isoprene biosynthesis</keyword>
<dbReference type="InterPro" id="IPR050088">
    <property type="entry name" value="IspD/TarI_cytidylyltransf_bact"/>
</dbReference>
<keyword evidence="5" id="KW-1185">Reference proteome</keyword>
<dbReference type="EC" id="2.7.7.60" evidence="3"/>
<feature type="site" description="Positions MEP for the nucleophilic attack" evidence="3">
    <location>
        <position position="163"/>
    </location>
</feature>
<dbReference type="GO" id="GO:0050518">
    <property type="term" value="F:2-C-methyl-D-erythritol 4-phosphate cytidylyltransferase activity"/>
    <property type="evidence" value="ECO:0007669"/>
    <property type="project" value="UniProtKB-UniRule"/>
</dbReference>
<accession>A0A7W7DFN1</accession>
<comment type="caution">
    <text evidence="4">The sequence shown here is derived from an EMBL/GenBank/DDBJ whole genome shotgun (WGS) entry which is preliminary data.</text>
</comment>
<evidence type="ECO:0000313" key="5">
    <source>
        <dbReference type="Proteomes" id="UP000542210"/>
    </source>
</evidence>
<feature type="site" description="Transition state stabilizer" evidence="3">
    <location>
        <position position="24"/>
    </location>
</feature>
<dbReference type="AlphaFoldDB" id="A0A7W7DFN1"/>
<evidence type="ECO:0000256" key="3">
    <source>
        <dbReference type="HAMAP-Rule" id="MF_00108"/>
    </source>
</evidence>
<feature type="site" description="Transition state stabilizer" evidence="3">
    <location>
        <position position="31"/>
    </location>
</feature>
<dbReference type="GO" id="GO:0019288">
    <property type="term" value="P:isopentenyl diphosphate biosynthetic process, methylerythritol 4-phosphate pathway"/>
    <property type="evidence" value="ECO:0007669"/>
    <property type="project" value="UniProtKB-UniRule"/>
</dbReference>
<comment type="function">
    <text evidence="3">Catalyzes the formation of 4-diphosphocytidyl-2-C-methyl-D-erythritol from CTP and 2-C-methyl-D-erythritol 4-phosphate (MEP).</text>
</comment>
<comment type="similarity">
    <text evidence="3">Belongs to the IspD/TarI cytidylyltransferase family. IspD subfamily.</text>
</comment>
<dbReference type="HAMAP" id="MF_00108">
    <property type="entry name" value="IspD"/>
    <property type="match status" value="1"/>
</dbReference>
<organism evidence="4 5">
    <name type="scientific">Sphaerisporangium siamense</name>
    <dbReference type="NCBI Taxonomy" id="795645"/>
    <lineage>
        <taxon>Bacteria</taxon>
        <taxon>Bacillati</taxon>
        <taxon>Actinomycetota</taxon>
        <taxon>Actinomycetes</taxon>
        <taxon>Streptosporangiales</taxon>
        <taxon>Streptosporangiaceae</taxon>
        <taxon>Sphaerisporangium</taxon>
    </lineage>
</organism>
<dbReference type="SUPFAM" id="SSF53448">
    <property type="entry name" value="Nucleotide-diphospho-sugar transferases"/>
    <property type="match status" value="1"/>
</dbReference>
<dbReference type="UniPathway" id="UPA00056">
    <property type="reaction ID" value="UER00093"/>
</dbReference>
<dbReference type="Gene3D" id="3.90.550.10">
    <property type="entry name" value="Spore Coat Polysaccharide Biosynthesis Protein SpsA, Chain A"/>
    <property type="match status" value="1"/>
</dbReference>
<dbReference type="EMBL" id="JACHND010000001">
    <property type="protein sequence ID" value="MBB4705902.1"/>
    <property type="molecule type" value="Genomic_DNA"/>
</dbReference>
<dbReference type="Proteomes" id="UP000542210">
    <property type="component" value="Unassembled WGS sequence"/>
</dbReference>
<reference evidence="4 5" key="1">
    <citation type="submission" date="2020-08" db="EMBL/GenBank/DDBJ databases">
        <title>Sequencing the genomes of 1000 actinobacteria strains.</title>
        <authorList>
            <person name="Klenk H.-P."/>
        </authorList>
    </citation>
    <scope>NUCLEOTIDE SEQUENCE [LARGE SCALE GENOMIC DNA]</scope>
    <source>
        <strain evidence="4 5">DSM 45784</strain>
    </source>
</reference>
<evidence type="ECO:0000256" key="1">
    <source>
        <dbReference type="ARBA" id="ARBA00022679"/>
    </source>
</evidence>
<evidence type="ECO:0000313" key="4">
    <source>
        <dbReference type="EMBL" id="MBB4705902.1"/>
    </source>
</evidence>
<comment type="pathway">
    <text evidence="3">Isoprenoid biosynthesis; isopentenyl diphosphate biosynthesis via DXP pathway; isopentenyl diphosphate from 1-deoxy-D-xylulose 5-phosphate: step 2/6.</text>
</comment>
<protein>
    <recommendedName>
        <fullName evidence="3">2-C-methyl-D-erythritol 4-phosphate cytidylyltransferase</fullName>
        <ecNumber evidence="3">2.7.7.60</ecNumber>
    </recommendedName>
    <alternativeName>
        <fullName evidence="3">4-diphosphocytidyl-2C-methyl-D-erythritol synthase</fullName>
    </alternativeName>
    <alternativeName>
        <fullName evidence="3">MEP cytidylyltransferase</fullName>
        <shortName evidence="3">MCT</shortName>
    </alternativeName>
</protein>
<dbReference type="InterPro" id="IPR001228">
    <property type="entry name" value="IspD"/>
</dbReference>
<name>A0A7W7DFN1_9ACTN</name>
<dbReference type="InterPro" id="IPR034683">
    <property type="entry name" value="IspD/TarI"/>
</dbReference>
<evidence type="ECO:0000256" key="2">
    <source>
        <dbReference type="ARBA" id="ARBA00022695"/>
    </source>
</evidence>
<keyword evidence="1 3" id="KW-0808">Transferase</keyword>
<gene>
    <name evidence="3" type="primary">ispD</name>
    <name evidence="4" type="ORF">BJ982_007446</name>
</gene>
<dbReference type="InterPro" id="IPR029044">
    <property type="entry name" value="Nucleotide-diphossugar_trans"/>
</dbReference>
<dbReference type="SUPFAM" id="SSF51735">
    <property type="entry name" value="NAD(P)-binding Rossmann-fold domains"/>
    <property type="match status" value="1"/>
</dbReference>
<comment type="catalytic activity">
    <reaction evidence="3">
        <text>2-C-methyl-D-erythritol 4-phosphate + CTP + H(+) = 4-CDP-2-C-methyl-D-erythritol + diphosphate</text>
        <dbReference type="Rhea" id="RHEA:13429"/>
        <dbReference type="ChEBI" id="CHEBI:15378"/>
        <dbReference type="ChEBI" id="CHEBI:33019"/>
        <dbReference type="ChEBI" id="CHEBI:37563"/>
        <dbReference type="ChEBI" id="CHEBI:57823"/>
        <dbReference type="ChEBI" id="CHEBI:58262"/>
        <dbReference type="EC" id="2.7.7.60"/>
    </reaction>
</comment>
<dbReference type="Gene3D" id="3.40.50.720">
    <property type="entry name" value="NAD(P)-binding Rossmann-like Domain"/>
    <property type="match status" value="1"/>
</dbReference>
<dbReference type="RefSeq" id="WP_239122687.1">
    <property type="nucleotide sequence ID" value="NZ_BOOV01000003.1"/>
</dbReference>
<keyword evidence="2 3" id="KW-0548">Nucleotidyltransferase</keyword>
<dbReference type="PANTHER" id="PTHR32125:SF4">
    <property type="entry name" value="2-C-METHYL-D-ERYTHRITOL 4-PHOSPHATE CYTIDYLYLTRANSFERASE, CHLOROPLASTIC"/>
    <property type="match status" value="1"/>
</dbReference>
<proteinExistence type="inferred from homology"/>
<feature type="site" description="Positions MEP for the nucleophilic attack" evidence="3">
    <location>
        <position position="225"/>
    </location>
</feature>